<dbReference type="PANTHER" id="PTHR43570">
    <property type="entry name" value="ALDEHYDE DEHYDROGENASE"/>
    <property type="match status" value="1"/>
</dbReference>
<dbReference type="PROSITE" id="PS00070">
    <property type="entry name" value="ALDEHYDE_DEHYDR_CYS"/>
    <property type="match status" value="1"/>
</dbReference>
<dbReference type="SUPFAM" id="SSF53720">
    <property type="entry name" value="ALDH-like"/>
    <property type="match status" value="1"/>
</dbReference>
<dbReference type="AlphaFoldDB" id="A0A9P1CX90"/>
<dbReference type="InterPro" id="IPR016162">
    <property type="entry name" value="Ald_DH_N"/>
</dbReference>
<comment type="caution">
    <text evidence="6">The sequence shown here is derived from an EMBL/GenBank/DDBJ whole genome shotgun (WGS) entry which is preliminary data.</text>
</comment>
<keyword evidence="9" id="KW-1185">Reference proteome</keyword>
<dbReference type="OrthoDB" id="440325at2759"/>
<dbReference type="InterPro" id="IPR029510">
    <property type="entry name" value="Ald_DH_CS_GLU"/>
</dbReference>
<evidence type="ECO:0000256" key="3">
    <source>
        <dbReference type="PROSITE-ProRule" id="PRU10007"/>
    </source>
</evidence>
<dbReference type="Pfam" id="PF00171">
    <property type="entry name" value="Aldedh"/>
    <property type="match status" value="1"/>
</dbReference>
<dbReference type="Gene3D" id="3.40.605.10">
    <property type="entry name" value="Aldehyde Dehydrogenase, Chain A, domain 1"/>
    <property type="match status" value="1"/>
</dbReference>
<proteinExistence type="inferred from homology"/>
<accession>A0A9P1CX90</accession>
<feature type="domain" description="Aldehyde dehydrogenase" evidence="5">
    <location>
        <begin position="25"/>
        <end position="264"/>
    </location>
</feature>
<reference evidence="7" key="2">
    <citation type="submission" date="2024-04" db="EMBL/GenBank/DDBJ databases">
        <authorList>
            <person name="Chen Y."/>
            <person name="Shah S."/>
            <person name="Dougan E. K."/>
            <person name="Thang M."/>
            <person name="Chan C."/>
        </authorList>
    </citation>
    <scope>NUCLEOTIDE SEQUENCE [LARGE SCALE GENOMIC DNA]</scope>
</reference>
<dbReference type="EMBL" id="CAMXCT010002615">
    <property type="protein sequence ID" value="CAI3999345.1"/>
    <property type="molecule type" value="Genomic_DNA"/>
</dbReference>
<dbReference type="GO" id="GO:0006081">
    <property type="term" value="P:aldehyde metabolic process"/>
    <property type="evidence" value="ECO:0007669"/>
    <property type="project" value="InterPro"/>
</dbReference>
<keyword evidence="2 4" id="KW-0560">Oxidoreductase</keyword>
<dbReference type="InterPro" id="IPR012394">
    <property type="entry name" value="Aldehyde_DH_NAD(P)"/>
</dbReference>
<evidence type="ECO:0000313" key="9">
    <source>
        <dbReference type="Proteomes" id="UP001152797"/>
    </source>
</evidence>
<feature type="active site" evidence="3">
    <location>
        <position position="215"/>
    </location>
</feature>
<dbReference type="InterPro" id="IPR016161">
    <property type="entry name" value="Ald_DH/histidinol_DH"/>
</dbReference>
<sequence>MAEDDLQQLQKWMGETRSFVLGGGTSIAWRVEQLELLLNLLREEKDAILSALDDDLGTGADEGQALVLQLCPLLLDVKEAINNLESWSRAKKVPTPLALQPASCYVQAQPKGAVLVIGAWNYPFNVTINPVVSALAAGNAVVVKPAELAPQSAQVMHRIFSRMDPRAVRCVLGGVEVSKKLIAMTWDHIAYTGSGRVGKLILQAAAPNLTPVTLELGGKSPVIMCGGINIEEACKRIVVGKFSNSGQTCIAPDYVLVERGVRDEAW</sequence>
<evidence type="ECO:0000256" key="4">
    <source>
        <dbReference type="RuleBase" id="RU003345"/>
    </source>
</evidence>
<comment type="similarity">
    <text evidence="1 4">Belongs to the aldehyde dehydrogenase family.</text>
</comment>
<dbReference type="InterPro" id="IPR016160">
    <property type="entry name" value="Ald_DH_CS_CYS"/>
</dbReference>
<gene>
    <name evidence="6" type="ORF">C1SCF055_LOCUS25557</name>
</gene>
<dbReference type="PANTHER" id="PTHR43570:SF16">
    <property type="entry name" value="ALDEHYDE DEHYDROGENASE TYPE III, ISOFORM Q"/>
    <property type="match status" value="1"/>
</dbReference>
<evidence type="ECO:0000313" key="7">
    <source>
        <dbReference type="EMBL" id="CAL1152720.1"/>
    </source>
</evidence>
<evidence type="ECO:0000256" key="2">
    <source>
        <dbReference type="ARBA" id="ARBA00023002"/>
    </source>
</evidence>
<evidence type="ECO:0000259" key="5">
    <source>
        <dbReference type="Pfam" id="PF00171"/>
    </source>
</evidence>
<organism evidence="6">
    <name type="scientific">Cladocopium goreaui</name>
    <dbReference type="NCBI Taxonomy" id="2562237"/>
    <lineage>
        <taxon>Eukaryota</taxon>
        <taxon>Sar</taxon>
        <taxon>Alveolata</taxon>
        <taxon>Dinophyceae</taxon>
        <taxon>Suessiales</taxon>
        <taxon>Symbiodiniaceae</taxon>
        <taxon>Cladocopium</taxon>
    </lineage>
</organism>
<dbReference type="Proteomes" id="UP001152797">
    <property type="component" value="Unassembled WGS sequence"/>
</dbReference>
<evidence type="ECO:0000313" key="6">
    <source>
        <dbReference type="EMBL" id="CAI3999345.1"/>
    </source>
</evidence>
<dbReference type="GO" id="GO:0005737">
    <property type="term" value="C:cytoplasm"/>
    <property type="evidence" value="ECO:0007669"/>
    <property type="project" value="TreeGrafter"/>
</dbReference>
<dbReference type="PROSITE" id="PS00687">
    <property type="entry name" value="ALDEHYDE_DEHYDR_GLU"/>
    <property type="match status" value="1"/>
</dbReference>
<name>A0A9P1CX90_9DINO</name>
<dbReference type="InterPro" id="IPR016163">
    <property type="entry name" value="Ald_DH_C"/>
</dbReference>
<dbReference type="EMBL" id="CAMXCT030002615">
    <property type="protein sequence ID" value="CAL4786657.1"/>
    <property type="molecule type" value="Genomic_DNA"/>
</dbReference>
<reference evidence="6" key="1">
    <citation type="submission" date="2022-10" db="EMBL/GenBank/DDBJ databases">
        <authorList>
            <person name="Chen Y."/>
            <person name="Dougan E. K."/>
            <person name="Chan C."/>
            <person name="Rhodes N."/>
            <person name="Thang M."/>
        </authorList>
    </citation>
    <scope>NUCLEOTIDE SEQUENCE</scope>
</reference>
<dbReference type="Gene3D" id="3.40.309.10">
    <property type="entry name" value="Aldehyde Dehydrogenase, Chain A, domain 2"/>
    <property type="match status" value="1"/>
</dbReference>
<dbReference type="InterPro" id="IPR015590">
    <property type="entry name" value="Aldehyde_DH_dom"/>
</dbReference>
<evidence type="ECO:0000313" key="8">
    <source>
        <dbReference type="EMBL" id="CAL4786657.1"/>
    </source>
</evidence>
<protein>
    <submittedName>
        <fullName evidence="8">4,4'-diaponeurosporen-aldehyde dehydrogenase (4,4'-diaponeurosporenal dehydrogenase)</fullName>
    </submittedName>
</protein>
<dbReference type="EMBL" id="CAMXCT020002615">
    <property type="protein sequence ID" value="CAL1152720.1"/>
    <property type="molecule type" value="Genomic_DNA"/>
</dbReference>
<dbReference type="GO" id="GO:0004029">
    <property type="term" value="F:aldehyde dehydrogenase (NAD+) activity"/>
    <property type="evidence" value="ECO:0007669"/>
    <property type="project" value="TreeGrafter"/>
</dbReference>
<evidence type="ECO:0000256" key="1">
    <source>
        <dbReference type="ARBA" id="ARBA00009986"/>
    </source>
</evidence>